<evidence type="ECO:0000313" key="2">
    <source>
        <dbReference type="EMBL" id="JAD74483.1"/>
    </source>
</evidence>
<feature type="domain" description="Protein kinase" evidence="1">
    <location>
        <begin position="1"/>
        <end position="108"/>
    </location>
</feature>
<dbReference type="PANTHER" id="PTHR27006:SF619">
    <property type="entry name" value="CYSTEINE-RICH RECEPTOR-LIKE PROTEIN KINASE 15"/>
    <property type="match status" value="1"/>
</dbReference>
<name>A0A0A9CJ52_ARUDO</name>
<dbReference type="GO" id="GO:0004672">
    <property type="term" value="F:protein kinase activity"/>
    <property type="evidence" value="ECO:0007669"/>
    <property type="project" value="InterPro"/>
</dbReference>
<dbReference type="InterPro" id="IPR011009">
    <property type="entry name" value="Kinase-like_dom_sf"/>
</dbReference>
<reference evidence="2" key="2">
    <citation type="journal article" date="2015" name="Data Brief">
        <title>Shoot transcriptome of the giant reed, Arundo donax.</title>
        <authorList>
            <person name="Barrero R.A."/>
            <person name="Guerrero F.D."/>
            <person name="Moolhuijzen P."/>
            <person name="Goolsby J.A."/>
            <person name="Tidwell J."/>
            <person name="Bellgard S.E."/>
            <person name="Bellgard M.I."/>
        </authorList>
    </citation>
    <scope>NUCLEOTIDE SEQUENCE</scope>
    <source>
        <tissue evidence="2">Shoot tissue taken approximately 20 cm above the soil surface</tissue>
    </source>
</reference>
<accession>A0A0A9CJ52</accession>
<dbReference type="PROSITE" id="PS50011">
    <property type="entry name" value="PROTEIN_KINASE_DOM"/>
    <property type="match status" value="1"/>
</dbReference>
<dbReference type="InterPro" id="IPR001245">
    <property type="entry name" value="Ser-Thr/Tyr_kinase_cat_dom"/>
</dbReference>
<protein>
    <recommendedName>
        <fullName evidence="1">Protein kinase domain-containing protein</fullName>
    </recommendedName>
</protein>
<dbReference type="Gene3D" id="1.10.510.10">
    <property type="entry name" value="Transferase(Phosphotransferase) domain 1"/>
    <property type="match status" value="1"/>
</dbReference>
<dbReference type="EMBL" id="GBRH01223412">
    <property type="protein sequence ID" value="JAD74483.1"/>
    <property type="molecule type" value="Transcribed_RNA"/>
</dbReference>
<dbReference type="Pfam" id="PF07714">
    <property type="entry name" value="PK_Tyr_Ser-Thr"/>
    <property type="match status" value="1"/>
</dbReference>
<proteinExistence type="predicted"/>
<reference evidence="2" key="1">
    <citation type="submission" date="2014-09" db="EMBL/GenBank/DDBJ databases">
        <authorList>
            <person name="Magalhaes I.L.F."/>
            <person name="Oliveira U."/>
            <person name="Santos F.R."/>
            <person name="Vidigal T.H.D.A."/>
            <person name="Brescovit A.D."/>
            <person name="Santos A.J."/>
        </authorList>
    </citation>
    <scope>NUCLEOTIDE SEQUENCE</scope>
    <source>
        <tissue evidence="2">Shoot tissue taken approximately 20 cm above the soil surface</tissue>
    </source>
</reference>
<dbReference type="PANTHER" id="PTHR27006">
    <property type="entry name" value="PROMASTIGOTE SURFACE ANTIGEN PROTEIN PSA"/>
    <property type="match status" value="1"/>
</dbReference>
<dbReference type="AlphaFoldDB" id="A0A0A9CJ52"/>
<dbReference type="SUPFAM" id="SSF56112">
    <property type="entry name" value="Protein kinase-like (PK-like)"/>
    <property type="match status" value="1"/>
</dbReference>
<evidence type="ECO:0000259" key="1">
    <source>
        <dbReference type="PROSITE" id="PS50011"/>
    </source>
</evidence>
<organism evidence="2">
    <name type="scientific">Arundo donax</name>
    <name type="common">Giant reed</name>
    <name type="synonym">Donax arundinaceus</name>
    <dbReference type="NCBI Taxonomy" id="35708"/>
    <lineage>
        <taxon>Eukaryota</taxon>
        <taxon>Viridiplantae</taxon>
        <taxon>Streptophyta</taxon>
        <taxon>Embryophyta</taxon>
        <taxon>Tracheophyta</taxon>
        <taxon>Spermatophyta</taxon>
        <taxon>Magnoliopsida</taxon>
        <taxon>Liliopsida</taxon>
        <taxon>Poales</taxon>
        <taxon>Poaceae</taxon>
        <taxon>PACMAD clade</taxon>
        <taxon>Arundinoideae</taxon>
        <taxon>Arundineae</taxon>
        <taxon>Arundo</taxon>
    </lineage>
</organism>
<dbReference type="InterPro" id="IPR000719">
    <property type="entry name" value="Prot_kinase_dom"/>
</dbReference>
<dbReference type="GO" id="GO:0005524">
    <property type="term" value="F:ATP binding"/>
    <property type="evidence" value="ECO:0007669"/>
    <property type="project" value="InterPro"/>
</dbReference>
<sequence>MAPEYALEGTISVKSDVYSFGVLLLEIVSGLKMSATSPITGSPNLIAHAWSLWKHGSMQDLVDSLIIESCSHDETLRCIHIALLSVQDNPNARPLMPRVVSSLENEAIELPQPREPIYFARRNYEAGGAGENSVSDMSFTTLVGR</sequence>